<dbReference type="AlphaFoldDB" id="A0A348AP63"/>
<feature type="binding site" evidence="17">
    <location>
        <position position="15"/>
    </location>
    <ligand>
        <name>[4Fe-4S] cluster</name>
        <dbReference type="ChEBI" id="CHEBI:49883"/>
    </ligand>
</feature>
<evidence type="ECO:0000256" key="4">
    <source>
        <dbReference type="ARBA" id="ARBA00012622"/>
    </source>
</evidence>
<dbReference type="GO" id="GO:0008616">
    <property type="term" value="P:tRNA queuosine(34) biosynthetic process"/>
    <property type="evidence" value="ECO:0007669"/>
    <property type="project" value="UniProtKB-UniRule"/>
</dbReference>
<evidence type="ECO:0000256" key="8">
    <source>
        <dbReference type="ARBA" id="ARBA00022723"/>
    </source>
</evidence>
<sequence length="188" mass="22414">MTTDQTRKKMLLHICCGPCAVYPVQHLRENYSEYDIIGYFYNPNIHPYKEFAKRLETLKTYAQDTGLELLTDERYALEDYLLRVFNAQQGRCHECYYLRLRQTAQYGKVHGFDCFTTTLLVSPYQQHEMIKEVAEQVSQDEGIAFQYIDFRPGWTEGVKISRDRGMYRQPYCGCIFSEKERYYKPQKE</sequence>
<dbReference type="OrthoDB" id="9801033at2"/>
<gene>
    <name evidence="17" type="primary">queH</name>
    <name evidence="18" type="ORF">MAMMFC1_03569</name>
</gene>
<keyword evidence="9 17" id="KW-0671">Queuosine biosynthesis</keyword>
<evidence type="ECO:0000256" key="3">
    <source>
        <dbReference type="ARBA" id="ARBA00008207"/>
    </source>
</evidence>
<feature type="binding site" evidence="17">
    <location>
        <position position="16"/>
    </location>
    <ligand>
        <name>[4Fe-4S] cluster</name>
        <dbReference type="ChEBI" id="CHEBI:49883"/>
    </ligand>
</feature>
<keyword evidence="6 17" id="KW-0004">4Fe-4S</keyword>
<keyword evidence="11 17" id="KW-0408">Iron</keyword>
<evidence type="ECO:0000256" key="12">
    <source>
        <dbReference type="ARBA" id="ARBA00023014"/>
    </source>
</evidence>
<keyword evidence="8 17" id="KW-0479">Metal-binding</keyword>
<organism evidence="18 19">
    <name type="scientific">Methylomusa anaerophila</name>
    <dbReference type="NCBI Taxonomy" id="1930071"/>
    <lineage>
        <taxon>Bacteria</taxon>
        <taxon>Bacillati</taxon>
        <taxon>Bacillota</taxon>
        <taxon>Negativicutes</taxon>
        <taxon>Selenomonadales</taxon>
        <taxon>Sporomusaceae</taxon>
        <taxon>Methylomusa</taxon>
    </lineage>
</organism>
<evidence type="ECO:0000256" key="5">
    <source>
        <dbReference type="ARBA" id="ARBA00016895"/>
    </source>
</evidence>
<comment type="pathway">
    <text evidence="2 17">tRNA modification; tRNA-queuosine biosynthesis.</text>
</comment>
<comment type="function">
    <text evidence="1 17">Catalyzes the conversion of epoxyqueuosine (oQ) to queuosine (Q), which is a hypermodified base found in the wobble positions of tRNA(Asp), tRNA(Asn), tRNA(His) and tRNA(Tyr).</text>
</comment>
<dbReference type="EC" id="1.17.99.6" evidence="4 17"/>
<evidence type="ECO:0000256" key="13">
    <source>
        <dbReference type="ARBA" id="ARBA00023157"/>
    </source>
</evidence>
<dbReference type="GO" id="GO:0051539">
    <property type="term" value="F:4 iron, 4 sulfur cluster binding"/>
    <property type="evidence" value="ECO:0007669"/>
    <property type="project" value="UniProtKB-UniRule"/>
</dbReference>
<comment type="catalytic activity">
    <reaction evidence="16 17">
        <text>epoxyqueuosine(34) in tRNA + AH2 = queuosine(34) in tRNA + A + H2O</text>
        <dbReference type="Rhea" id="RHEA:32159"/>
        <dbReference type="Rhea" id="RHEA-COMP:18571"/>
        <dbReference type="Rhea" id="RHEA-COMP:18582"/>
        <dbReference type="ChEBI" id="CHEBI:13193"/>
        <dbReference type="ChEBI" id="CHEBI:15377"/>
        <dbReference type="ChEBI" id="CHEBI:17499"/>
        <dbReference type="ChEBI" id="CHEBI:194431"/>
        <dbReference type="ChEBI" id="CHEBI:194443"/>
        <dbReference type="EC" id="1.17.99.6"/>
    </reaction>
</comment>
<evidence type="ECO:0000256" key="11">
    <source>
        <dbReference type="ARBA" id="ARBA00023004"/>
    </source>
</evidence>
<dbReference type="Proteomes" id="UP000276437">
    <property type="component" value="Chromosome"/>
</dbReference>
<comment type="similarity">
    <text evidence="3 17">Belongs to the QueH family.</text>
</comment>
<reference evidence="18 19" key="1">
    <citation type="journal article" date="2018" name="Int. J. Syst. Evol. Microbiol.">
        <title>Methylomusa anaerophila gen. nov., sp. nov., an anaerobic methanol-utilizing bacterium isolated from a microbial fuel cell.</title>
        <authorList>
            <person name="Amano N."/>
            <person name="Yamamuro A."/>
            <person name="Miyahara M."/>
            <person name="Kouzuma A."/>
            <person name="Abe T."/>
            <person name="Watanabe K."/>
        </authorList>
    </citation>
    <scope>NUCLEOTIDE SEQUENCE [LARGE SCALE GENOMIC DNA]</scope>
    <source>
        <strain evidence="18 19">MMFC1</strain>
    </source>
</reference>
<feature type="binding site" evidence="17">
    <location>
        <position position="92"/>
    </location>
    <ligand>
        <name>[4Fe-4S] cluster</name>
        <dbReference type="ChEBI" id="CHEBI:49883"/>
    </ligand>
</feature>
<evidence type="ECO:0000256" key="17">
    <source>
        <dbReference type="HAMAP-Rule" id="MF_02089"/>
    </source>
</evidence>
<keyword evidence="12 17" id="KW-0411">Iron-sulfur</keyword>
<evidence type="ECO:0000256" key="10">
    <source>
        <dbReference type="ARBA" id="ARBA00023002"/>
    </source>
</evidence>
<accession>A0A348AP63</accession>
<dbReference type="GO" id="GO:0052693">
    <property type="term" value="F:epoxyqueuosine reductase activity"/>
    <property type="evidence" value="ECO:0007669"/>
    <property type="project" value="UniProtKB-UniRule"/>
</dbReference>
<feature type="binding site" evidence="17">
    <location>
        <position position="95"/>
    </location>
    <ligand>
        <name>[4Fe-4S] cluster</name>
        <dbReference type="ChEBI" id="CHEBI:49883"/>
    </ligand>
</feature>
<dbReference type="EMBL" id="AP018449">
    <property type="protein sequence ID" value="BBB92861.1"/>
    <property type="molecule type" value="Genomic_DNA"/>
</dbReference>
<evidence type="ECO:0000256" key="16">
    <source>
        <dbReference type="ARBA" id="ARBA00047415"/>
    </source>
</evidence>
<evidence type="ECO:0000256" key="2">
    <source>
        <dbReference type="ARBA" id="ARBA00004691"/>
    </source>
</evidence>
<keyword evidence="7 17" id="KW-0819">tRNA processing</keyword>
<keyword evidence="10 17" id="KW-0560">Oxidoreductase</keyword>
<evidence type="ECO:0000313" key="19">
    <source>
        <dbReference type="Proteomes" id="UP000276437"/>
    </source>
</evidence>
<evidence type="ECO:0000256" key="9">
    <source>
        <dbReference type="ARBA" id="ARBA00022785"/>
    </source>
</evidence>
<evidence type="ECO:0000256" key="14">
    <source>
        <dbReference type="ARBA" id="ARBA00023284"/>
    </source>
</evidence>
<evidence type="ECO:0000256" key="6">
    <source>
        <dbReference type="ARBA" id="ARBA00022485"/>
    </source>
</evidence>
<protein>
    <recommendedName>
        <fullName evidence="5 17">Epoxyqueuosine reductase QueH</fullName>
        <ecNumber evidence="4 17">1.17.99.6</ecNumber>
    </recommendedName>
    <alternativeName>
        <fullName evidence="15 17">Queuosine biosynthesis protein QueH</fullName>
    </alternativeName>
</protein>
<keyword evidence="14 17" id="KW-0676">Redox-active center</keyword>
<keyword evidence="13 17" id="KW-1015">Disulfide bond</keyword>
<evidence type="ECO:0000256" key="15">
    <source>
        <dbReference type="ARBA" id="ARBA00031446"/>
    </source>
</evidence>
<feature type="disulfide bond" description="Redox-active" evidence="17">
    <location>
        <begin position="172"/>
        <end position="174"/>
    </location>
</feature>
<keyword evidence="19" id="KW-1185">Reference proteome</keyword>
<evidence type="ECO:0000313" key="18">
    <source>
        <dbReference type="EMBL" id="BBB92861.1"/>
    </source>
</evidence>
<evidence type="ECO:0000256" key="1">
    <source>
        <dbReference type="ARBA" id="ARBA00002268"/>
    </source>
</evidence>
<proteinExistence type="inferred from homology"/>
<dbReference type="GO" id="GO:0046872">
    <property type="term" value="F:metal ion binding"/>
    <property type="evidence" value="ECO:0007669"/>
    <property type="project" value="UniProtKB-KW"/>
</dbReference>
<dbReference type="PANTHER" id="PTHR36701">
    <property type="entry name" value="EPOXYQUEUOSINE REDUCTASE QUEH"/>
    <property type="match status" value="1"/>
</dbReference>
<dbReference type="UniPathway" id="UPA00392"/>
<dbReference type="PANTHER" id="PTHR36701:SF1">
    <property type="entry name" value="EPOXYQUEUOSINE REDUCTASE QUEH"/>
    <property type="match status" value="1"/>
</dbReference>
<evidence type="ECO:0000256" key="7">
    <source>
        <dbReference type="ARBA" id="ARBA00022694"/>
    </source>
</evidence>
<dbReference type="RefSeq" id="WP_126309766.1">
    <property type="nucleotide sequence ID" value="NZ_AP018449.1"/>
</dbReference>
<dbReference type="InterPro" id="IPR003828">
    <property type="entry name" value="QueH"/>
</dbReference>
<dbReference type="KEGG" id="mana:MAMMFC1_03569"/>
<dbReference type="HAMAP" id="MF_02089">
    <property type="entry name" value="QueH"/>
    <property type="match status" value="1"/>
</dbReference>
<dbReference type="Pfam" id="PF02677">
    <property type="entry name" value="QueH"/>
    <property type="match status" value="1"/>
</dbReference>
<name>A0A348AP63_9FIRM</name>